<evidence type="ECO:0000313" key="3">
    <source>
        <dbReference type="Proteomes" id="UP001201980"/>
    </source>
</evidence>
<gene>
    <name evidence="2" type="ORF">MKZ38_010736</name>
</gene>
<feature type="compositionally biased region" description="Polar residues" evidence="1">
    <location>
        <begin position="129"/>
        <end position="141"/>
    </location>
</feature>
<organism evidence="2 3">
    <name type="scientific">Zalerion maritima</name>
    <dbReference type="NCBI Taxonomy" id="339359"/>
    <lineage>
        <taxon>Eukaryota</taxon>
        <taxon>Fungi</taxon>
        <taxon>Dikarya</taxon>
        <taxon>Ascomycota</taxon>
        <taxon>Pezizomycotina</taxon>
        <taxon>Sordariomycetes</taxon>
        <taxon>Lulworthiomycetidae</taxon>
        <taxon>Lulworthiales</taxon>
        <taxon>Lulworthiaceae</taxon>
        <taxon>Zalerion</taxon>
    </lineage>
</organism>
<dbReference type="AlphaFoldDB" id="A0AAD5S027"/>
<evidence type="ECO:0000256" key="1">
    <source>
        <dbReference type="SAM" id="MobiDB-lite"/>
    </source>
</evidence>
<dbReference type="Proteomes" id="UP001201980">
    <property type="component" value="Unassembled WGS sequence"/>
</dbReference>
<comment type="caution">
    <text evidence="2">The sequence shown here is derived from an EMBL/GenBank/DDBJ whole genome shotgun (WGS) entry which is preliminary data.</text>
</comment>
<accession>A0AAD5S027</accession>
<evidence type="ECO:0000313" key="2">
    <source>
        <dbReference type="EMBL" id="KAJ2906745.1"/>
    </source>
</evidence>
<name>A0AAD5S027_9PEZI</name>
<feature type="compositionally biased region" description="Polar residues" evidence="1">
    <location>
        <begin position="175"/>
        <end position="184"/>
    </location>
</feature>
<proteinExistence type="predicted"/>
<keyword evidence="3" id="KW-1185">Reference proteome</keyword>
<reference evidence="2" key="1">
    <citation type="submission" date="2022-07" db="EMBL/GenBank/DDBJ databases">
        <title>Draft genome sequence of Zalerion maritima ATCC 34329, a (micro)plastics degrading marine fungus.</title>
        <authorList>
            <person name="Paco A."/>
            <person name="Goncalves M.F.M."/>
            <person name="Rocha-Santos T.A.P."/>
            <person name="Alves A."/>
        </authorList>
    </citation>
    <scope>NUCLEOTIDE SEQUENCE</scope>
    <source>
        <strain evidence="2">ATCC 34329</strain>
    </source>
</reference>
<dbReference type="EMBL" id="JAKWBI020000009">
    <property type="protein sequence ID" value="KAJ2906745.1"/>
    <property type="molecule type" value="Genomic_DNA"/>
</dbReference>
<sequence length="237" mass="25758">MASAANTIDIVSHRGFLLMKQKELKAAFLRFASDRLSRRKKSTSINKLYKTVDAGGLNAQTVALGQDTKCPPPAHYGCGPTATPIAENARRKPAKKSQCRRNQSSYANNAPAAYTGQQWVTNIPPPDDPQTTMHPGQQTYAGFSPSKEYSNSNNNNNKPIKVDTASPEEKKQVPNLITVQVEPNSQDEDEGAKQATATHLPKPSLPTLPLTIALIILTTSSSLFPFPPPLCIRPNLL</sequence>
<feature type="region of interest" description="Disordered" evidence="1">
    <location>
        <begin position="81"/>
        <end position="203"/>
    </location>
</feature>
<protein>
    <submittedName>
        <fullName evidence="2">Uncharacterized protein</fullName>
    </submittedName>
</protein>